<keyword evidence="12" id="KW-0732">Signal</keyword>
<feature type="signal peptide" evidence="12">
    <location>
        <begin position="1"/>
        <end position="28"/>
    </location>
</feature>
<evidence type="ECO:0000256" key="6">
    <source>
        <dbReference type="ARBA" id="ARBA00023077"/>
    </source>
</evidence>
<evidence type="ECO:0000256" key="11">
    <source>
        <dbReference type="RuleBase" id="RU003357"/>
    </source>
</evidence>
<feature type="domain" description="TonB-dependent receptor-like beta-barrel" evidence="13">
    <location>
        <begin position="206"/>
        <end position="710"/>
    </location>
</feature>
<dbReference type="InterPro" id="IPR000531">
    <property type="entry name" value="Beta-barrel_TonB"/>
</dbReference>
<dbReference type="EMBL" id="FPCK01000001">
    <property type="protein sequence ID" value="SFV27440.1"/>
    <property type="molecule type" value="Genomic_DNA"/>
</dbReference>
<feature type="chain" id="PRO_5011454156" evidence="12">
    <location>
        <begin position="29"/>
        <end position="741"/>
    </location>
</feature>
<name>A0A1I7MYE9_9HYPH</name>
<dbReference type="Gene3D" id="2.40.170.20">
    <property type="entry name" value="TonB-dependent receptor, beta-barrel domain"/>
    <property type="match status" value="1"/>
</dbReference>
<dbReference type="InterPro" id="IPR037066">
    <property type="entry name" value="Plug_dom_sf"/>
</dbReference>
<dbReference type="GO" id="GO:0015891">
    <property type="term" value="P:siderophore transport"/>
    <property type="evidence" value="ECO:0007669"/>
    <property type="project" value="InterPro"/>
</dbReference>
<keyword evidence="3 10" id="KW-0813">Transport</keyword>
<evidence type="ECO:0000256" key="9">
    <source>
        <dbReference type="ARBA" id="ARBA00023237"/>
    </source>
</evidence>
<dbReference type="AlphaFoldDB" id="A0A1I7MYE9"/>
<evidence type="ECO:0000256" key="4">
    <source>
        <dbReference type="ARBA" id="ARBA00022452"/>
    </source>
</evidence>
<keyword evidence="6 11" id="KW-0798">TonB box</keyword>
<accession>A0A1I7MYE9</accession>
<dbReference type="STRING" id="429728.SAMN05216456_0279"/>
<proteinExistence type="inferred from homology"/>
<feature type="domain" description="TonB-dependent receptor plug" evidence="14">
    <location>
        <begin position="85"/>
        <end position="184"/>
    </location>
</feature>
<protein>
    <submittedName>
        <fullName evidence="15">Iron complex outermembrane recepter protein</fullName>
    </submittedName>
</protein>
<dbReference type="Gene3D" id="2.170.130.10">
    <property type="entry name" value="TonB-dependent receptor, plug domain"/>
    <property type="match status" value="1"/>
</dbReference>
<evidence type="ECO:0000256" key="7">
    <source>
        <dbReference type="ARBA" id="ARBA00023136"/>
    </source>
</evidence>
<evidence type="ECO:0000256" key="10">
    <source>
        <dbReference type="PROSITE-ProRule" id="PRU01360"/>
    </source>
</evidence>
<keyword evidence="9 10" id="KW-0998">Cell outer membrane</keyword>
<dbReference type="InterPro" id="IPR010105">
    <property type="entry name" value="TonB_sidphr_rcpt"/>
</dbReference>
<dbReference type="InterPro" id="IPR012910">
    <property type="entry name" value="Plug_dom"/>
</dbReference>
<sequence>MSIPRWRGQRSVWAGVSLFVLLTAAASAQQTDALPAGATQLDRLVIQRGATVGAGTGTVGELPVAYSGGQIATGTTLGALGNRPVIDTPFSVTGYTQDLIEAQQARTIGDVVLNDPSVRNDASPFSERDAFFIRGFSVTNLDTGYDGLFYLVNPRRSFLEGIERVEILKGPSALVNGGVGRIGGTINLIPKRGTDEPLTRVTVGYNSDSQFGTHLDFGRRFGEQNEWGIRFNGSYRNGDTAYDHNTAELGVLALGLDYRGERLRASLDLNHSTQNIDAPTSLFNAAAPGIEIPGAPNGKINLSSPFEYHDSHHNMIASRVEFDILPTTTIYAAGGMSRYREDFLSSSHRIINPDGTAESTLAIQPQQIQGFSGEIGVRSQFDTGPVRHQLSVSLSRSLNENYRGGFAPGSVRLPGTYLNNIYNPVFLPNGSVDIASLPTSDDLPLFASLLSTSFAVSDTMSFFDDRFHLTLGGRYQAMTSESFNTRPDRGPLGVQNYFYEDGRFSPAVAAAFNVTDAFTVYGNYVEALTEGPIAPAAATNSGEIFAPLVNTQREIGFKYDTGAVLLTAALFEIEQPNGYTIPGGAFGLNGLQVNRGIELTASGEPMEGLRLLGGLTLMDARLASTANGTFDGNLVPGVPQVALSLYGEYDLPFITEGLSVNGRMIYGGSTYYDQANTQKIEDWTRFDVGVGYKTEGPHGKPVEFKAAIENVFDQSYWASSARGFLAAGAPRTFKVSASVEF</sequence>
<keyword evidence="5 10" id="KW-0812">Transmembrane</keyword>
<dbReference type="InterPro" id="IPR036942">
    <property type="entry name" value="Beta-barrel_TonB_sf"/>
</dbReference>
<dbReference type="OrthoDB" id="9760333at2"/>
<keyword evidence="7 10" id="KW-0472">Membrane</keyword>
<evidence type="ECO:0000256" key="8">
    <source>
        <dbReference type="ARBA" id="ARBA00023170"/>
    </source>
</evidence>
<evidence type="ECO:0000256" key="5">
    <source>
        <dbReference type="ARBA" id="ARBA00022692"/>
    </source>
</evidence>
<dbReference type="RefSeq" id="WP_092419895.1">
    <property type="nucleotide sequence ID" value="NZ_FPCK01000001.1"/>
</dbReference>
<dbReference type="PROSITE" id="PS52016">
    <property type="entry name" value="TONB_DEPENDENT_REC_3"/>
    <property type="match status" value="1"/>
</dbReference>
<dbReference type="PANTHER" id="PTHR32552:SF82">
    <property type="entry name" value="FCUA PROTEIN"/>
    <property type="match status" value="1"/>
</dbReference>
<keyword evidence="4 10" id="KW-1134">Transmembrane beta strand</keyword>
<evidence type="ECO:0000313" key="15">
    <source>
        <dbReference type="EMBL" id="SFV27440.1"/>
    </source>
</evidence>
<dbReference type="GO" id="GO:0038023">
    <property type="term" value="F:signaling receptor activity"/>
    <property type="evidence" value="ECO:0007669"/>
    <property type="project" value="InterPro"/>
</dbReference>
<evidence type="ECO:0000256" key="3">
    <source>
        <dbReference type="ARBA" id="ARBA00022448"/>
    </source>
</evidence>
<dbReference type="CDD" id="cd01347">
    <property type="entry name" value="ligand_gated_channel"/>
    <property type="match status" value="1"/>
</dbReference>
<organism evidence="15 16">
    <name type="scientific">Devosia crocina</name>
    <dbReference type="NCBI Taxonomy" id="429728"/>
    <lineage>
        <taxon>Bacteria</taxon>
        <taxon>Pseudomonadati</taxon>
        <taxon>Pseudomonadota</taxon>
        <taxon>Alphaproteobacteria</taxon>
        <taxon>Hyphomicrobiales</taxon>
        <taxon>Devosiaceae</taxon>
        <taxon>Devosia</taxon>
    </lineage>
</organism>
<dbReference type="InterPro" id="IPR039426">
    <property type="entry name" value="TonB-dep_rcpt-like"/>
</dbReference>
<evidence type="ECO:0000256" key="2">
    <source>
        <dbReference type="ARBA" id="ARBA00009810"/>
    </source>
</evidence>
<dbReference type="GO" id="GO:0009279">
    <property type="term" value="C:cell outer membrane"/>
    <property type="evidence" value="ECO:0007669"/>
    <property type="project" value="UniProtKB-SubCell"/>
</dbReference>
<dbReference type="Pfam" id="PF00593">
    <property type="entry name" value="TonB_dep_Rec_b-barrel"/>
    <property type="match status" value="1"/>
</dbReference>
<evidence type="ECO:0000259" key="13">
    <source>
        <dbReference type="Pfam" id="PF00593"/>
    </source>
</evidence>
<evidence type="ECO:0000256" key="12">
    <source>
        <dbReference type="SAM" id="SignalP"/>
    </source>
</evidence>
<dbReference type="PANTHER" id="PTHR32552">
    <property type="entry name" value="FERRICHROME IRON RECEPTOR-RELATED"/>
    <property type="match status" value="1"/>
</dbReference>
<comment type="subcellular location">
    <subcellularLocation>
        <location evidence="1 10">Cell outer membrane</location>
        <topology evidence="1 10">Multi-pass membrane protein</topology>
    </subcellularLocation>
</comment>
<dbReference type="NCBIfam" id="TIGR01783">
    <property type="entry name" value="TonB-siderophor"/>
    <property type="match status" value="1"/>
</dbReference>
<dbReference type="Proteomes" id="UP000199074">
    <property type="component" value="Unassembled WGS sequence"/>
</dbReference>
<evidence type="ECO:0000256" key="1">
    <source>
        <dbReference type="ARBA" id="ARBA00004571"/>
    </source>
</evidence>
<keyword evidence="16" id="KW-1185">Reference proteome</keyword>
<comment type="similarity">
    <text evidence="2 10 11">Belongs to the TonB-dependent receptor family.</text>
</comment>
<gene>
    <name evidence="15" type="ORF">SAMN05216456_0279</name>
</gene>
<dbReference type="SUPFAM" id="SSF56935">
    <property type="entry name" value="Porins"/>
    <property type="match status" value="1"/>
</dbReference>
<keyword evidence="8" id="KW-0675">Receptor</keyword>
<evidence type="ECO:0000313" key="16">
    <source>
        <dbReference type="Proteomes" id="UP000199074"/>
    </source>
</evidence>
<dbReference type="Pfam" id="PF07715">
    <property type="entry name" value="Plug"/>
    <property type="match status" value="1"/>
</dbReference>
<reference evidence="15 16" key="1">
    <citation type="submission" date="2016-10" db="EMBL/GenBank/DDBJ databases">
        <authorList>
            <person name="de Groot N.N."/>
        </authorList>
    </citation>
    <scope>NUCLEOTIDE SEQUENCE [LARGE SCALE GENOMIC DNA]</scope>
    <source>
        <strain evidence="15 16">IPL20</strain>
    </source>
</reference>
<evidence type="ECO:0000259" key="14">
    <source>
        <dbReference type="Pfam" id="PF07715"/>
    </source>
</evidence>
<dbReference type="GO" id="GO:0015344">
    <property type="term" value="F:siderophore uptake transmembrane transporter activity"/>
    <property type="evidence" value="ECO:0007669"/>
    <property type="project" value="TreeGrafter"/>
</dbReference>